<dbReference type="SMART" id="SM00344">
    <property type="entry name" value="HTH_ASNC"/>
    <property type="match status" value="1"/>
</dbReference>
<dbReference type="PROSITE" id="PS50956">
    <property type="entry name" value="HTH_ASNC_2"/>
    <property type="match status" value="1"/>
</dbReference>
<dbReference type="InterPro" id="IPR036390">
    <property type="entry name" value="WH_DNA-bd_sf"/>
</dbReference>
<dbReference type="PANTHER" id="PTHR30154:SF53">
    <property type="entry name" value="HTH-TYPE TRANSCRIPTIONAL REGULATOR LRPC"/>
    <property type="match status" value="1"/>
</dbReference>
<dbReference type="GO" id="GO:0005829">
    <property type="term" value="C:cytosol"/>
    <property type="evidence" value="ECO:0007669"/>
    <property type="project" value="TreeGrafter"/>
</dbReference>
<keyword evidence="1" id="KW-0805">Transcription regulation</keyword>
<evidence type="ECO:0000256" key="1">
    <source>
        <dbReference type="ARBA" id="ARBA00023015"/>
    </source>
</evidence>
<evidence type="ECO:0000259" key="4">
    <source>
        <dbReference type="PROSITE" id="PS50956"/>
    </source>
</evidence>
<keyword evidence="2" id="KW-0238">DNA-binding</keyword>
<dbReference type="SUPFAM" id="SSF54909">
    <property type="entry name" value="Dimeric alpha+beta barrel"/>
    <property type="match status" value="1"/>
</dbReference>
<dbReference type="InterPro" id="IPR000485">
    <property type="entry name" value="AsnC-type_HTH_dom"/>
</dbReference>
<name>A0A431TTL4_9BURK</name>
<evidence type="ECO:0000256" key="3">
    <source>
        <dbReference type="ARBA" id="ARBA00023163"/>
    </source>
</evidence>
<accession>A0A431TTL4</accession>
<dbReference type="Proteomes" id="UP000267418">
    <property type="component" value="Unassembled WGS sequence"/>
</dbReference>
<protein>
    <submittedName>
        <fullName evidence="5">Lrp/AsnC family transcriptional regulator</fullName>
    </submittedName>
</protein>
<dbReference type="PANTHER" id="PTHR30154">
    <property type="entry name" value="LEUCINE-RESPONSIVE REGULATORY PROTEIN"/>
    <property type="match status" value="1"/>
</dbReference>
<dbReference type="PRINTS" id="PR00033">
    <property type="entry name" value="HTHASNC"/>
</dbReference>
<dbReference type="InterPro" id="IPR036388">
    <property type="entry name" value="WH-like_DNA-bd_sf"/>
</dbReference>
<evidence type="ECO:0000256" key="2">
    <source>
        <dbReference type="ARBA" id="ARBA00023125"/>
    </source>
</evidence>
<reference evidence="5 6" key="1">
    <citation type="submission" date="2018-12" db="EMBL/GenBank/DDBJ databases">
        <title>The genome of Variovorax gossypii DSM 100435.</title>
        <authorList>
            <person name="Gao J."/>
            <person name="Sun J."/>
        </authorList>
    </citation>
    <scope>NUCLEOTIDE SEQUENCE [LARGE SCALE GENOMIC DNA]</scope>
    <source>
        <strain evidence="5 6">DSM 100435</strain>
    </source>
</reference>
<dbReference type="Pfam" id="PF01037">
    <property type="entry name" value="AsnC_trans_reg"/>
    <property type="match status" value="1"/>
</dbReference>
<dbReference type="PROSITE" id="PS00519">
    <property type="entry name" value="HTH_ASNC_1"/>
    <property type="match status" value="1"/>
</dbReference>
<dbReference type="EMBL" id="RXOE01000001">
    <property type="protein sequence ID" value="RTQ37535.1"/>
    <property type="molecule type" value="Genomic_DNA"/>
</dbReference>
<evidence type="ECO:0000313" key="5">
    <source>
        <dbReference type="EMBL" id="RTQ37535.1"/>
    </source>
</evidence>
<dbReference type="InterPro" id="IPR019887">
    <property type="entry name" value="Tscrpt_reg_AsnC/Lrp_C"/>
</dbReference>
<dbReference type="OrthoDB" id="5476at2"/>
<evidence type="ECO:0000313" key="6">
    <source>
        <dbReference type="Proteomes" id="UP000267418"/>
    </source>
</evidence>
<dbReference type="Gene3D" id="1.10.10.10">
    <property type="entry name" value="Winged helix-like DNA-binding domain superfamily/Winged helix DNA-binding domain"/>
    <property type="match status" value="1"/>
</dbReference>
<dbReference type="InterPro" id="IPR019888">
    <property type="entry name" value="Tscrpt_reg_AsnC-like"/>
</dbReference>
<dbReference type="GO" id="GO:0043200">
    <property type="term" value="P:response to amino acid"/>
    <property type="evidence" value="ECO:0007669"/>
    <property type="project" value="TreeGrafter"/>
</dbReference>
<dbReference type="SUPFAM" id="SSF46785">
    <property type="entry name" value="Winged helix' DNA-binding domain"/>
    <property type="match status" value="1"/>
</dbReference>
<gene>
    <name evidence="5" type="ORF">EJP69_07360</name>
</gene>
<organism evidence="5 6">
    <name type="scientific">Variovorax gossypii</name>
    <dbReference type="NCBI Taxonomy" id="1679495"/>
    <lineage>
        <taxon>Bacteria</taxon>
        <taxon>Pseudomonadati</taxon>
        <taxon>Pseudomonadota</taxon>
        <taxon>Betaproteobacteria</taxon>
        <taxon>Burkholderiales</taxon>
        <taxon>Comamonadaceae</taxon>
        <taxon>Variovorax</taxon>
    </lineage>
</organism>
<sequence>MEIDSKNWQILEVLQADARTSLTALARQVGLSVPSTSERVKRLEESGVLAGYRAVVPPRKAGYTVMALVGMTTPQPDKARLLKLLEGRSEVLECFHVTGQDSYVLKVVARDIEHLEAFVSSINHLGETRTSIVMSVPIPARAITAPEVDKQARR</sequence>
<dbReference type="InterPro" id="IPR011008">
    <property type="entry name" value="Dimeric_a/b-barrel"/>
</dbReference>
<dbReference type="InterPro" id="IPR019885">
    <property type="entry name" value="Tscrpt_reg_HTH_AsnC-type_CS"/>
</dbReference>
<feature type="domain" description="HTH asnC-type" evidence="4">
    <location>
        <begin position="3"/>
        <end position="64"/>
    </location>
</feature>
<dbReference type="Pfam" id="PF13404">
    <property type="entry name" value="HTH_AsnC-type"/>
    <property type="match status" value="1"/>
</dbReference>
<dbReference type="RefSeq" id="WP_126469196.1">
    <property type="nucleotide sequence ID" value="NZ_RXOE01000001.1"/>
</dbReference>
<dbReference type="AlphaFoldDB" id="A0A431TTL4"/>
<dbReference type="Gene3D" id="3.30.70.920">
    <property type="match status" value="1"/>
</dbReference>
<keyword evidence="6" id="KW-1185">Reference proteome</keyword>
<proteinExistence type="predicted"/>
<comment type="caution">
    <text evidence="5">The sequence shown here is derived from an EMBL/GenBank/DDBJ whole genome shotgun (WGS) entry which is preliminary data.</text>
</comment>
<dbReference type="GO" id="GO:0043565">
    <property type="term" value="F:sequence-specific DNA binding"/>
    <property type="evidence" value="ECO:0007669"/>
    <property type="project" value="InterPro"/>
</dbReference>
<keyword evidence="3" id="KW-0804">Transcription</keyword>